<protein>
    <submittedName>
        <fullName evidence="1">Uncharacterized protein</fullName>
    </submittedName>
</protein>
<sequence>MDPQQRERLMRSLVGSKESKGLFSSSGLVFSLSLIKGINVNVLFNMDDSLAIILLFPTTSTESRGHPRTELALLFLSLSVMLLDQHQGSDYPIKDATTGGCYACGDPLLAPWFCWH</sequence>
<evidence type="ECO:0000313" key="1">
    <source>
        <dbReference type="EMBL" id="TWW56157.1"/>
    </source>
</evidence>
<dbReference type="EMBL" id="RHFK02000021">
    <property type="protein sequence ID" value="TWW56157.1"/>
    <property type="molecule type" value="Genomic_DNA"/>
</dbReference>
<comment type="caution">
    <text evidence="1">The sequence shown here is derived from an EMBL/GenBank/DDBJ whole genome shotgun (WGS) entry which is preliminary data.</text>
</comment>
<proteinExistence type="predicted"/>
<dbReference type="AlphaFoldDB" id="A0A5C6MS02"/>
<keyword evidence="2" id="KW-1185">Reference proteome</keyword>
<dbReference type="Proteomes" id="UP000324091">
    <property type="component" value="Chromosome 8"/>
</dbReference>
<reference evidence="1 2" key="1">
    <citation type="submission" date="2019-04" db="EMBL/GenBank/DDBJ databases">
        <title>Chromosome genome assembly for Takifugu flavidus.</title>
        <authorList>
            <person name="Xiao S."/>
        </authorList>
    </citation>
    <scope>NUCLEOTIDE SEQUENCE [LARGE SCALE GENOMIC DNA]</scope>
    <source>
        <strain evidence="1">HTHZ2018</strain>
        <tissue evidence="1">Muscle</tissue>
    </source>
</reference>
<name>A0A5C6MS02_9TELE</name>
<gene>
    <name evidence="1" type="ORF">D4764_08G0001440</name>
</gene>
<organism evidence="1 2">
    <name type="scientific">Takifugu flavidus</name>
    <name type="common">sansaifugu</name>
    <dbReference type="NCBI Taxonomy" id="433684"/>
    <lineage>
        <taxon>Eukaryota</taxon>
        <taxon>Metazoa</taxon>
        <taxon>Chordata</taxon>
        <taxon>Craniata</taxon>
        <taxon>Vertebrata</taxon>
        <taxon>Euteleostomi</taxon>
        <taxon>Actinopterygii</taxon>
        <taxon>Neopterygii</taxon>
        <taxon>Teleostei</taxon>
        <taxon>Neoteleostei</taxon>
        <taxon>Acanthomorphata</taxon>
        <taxon>Eupercaria</taxon>
        <taxon>Tetraodontiformes</taxon>
        <taxon>Tetradontoidea</taxon>
        <taxon>Tetraodontidae</taxon>
        <taxon>Takifugu</taxon>
    </lineage>
</organism>
<evidence type="ECO:0000313" key="2">
    <source>
        <dbReference type="Proteomes" id="UP000324091"/>
    </source>
</evidence>
<accession>A0A5C6MS02</accession>